<gene>
    <name evidence="12" type="ORF">BcellWH2_05304</name>
</gene>
<dbReference type="InterPro" id="IPR005074">
    <property type="entry name" value="Peptidase_C39"/>
</dbReference>
<organism evidence="12 13">
    <name type="scientific">Bacteroides cellulosilyticus</name>
    <dbReference type="NCBI Taxonomy" id="246787"/>
    <lineage>
        <taxon>Bacteria</taxon>
        <taxon>Pseudomonadati</taxon>
        <taxon>Bacteroidota</taxon>
        <taxon>Bacteroidia</taxon>
        <taxon>Bacteroidales</taxon>
        <taxon>Bacteroidaceae</taxon>
        <taxon>Bacteroides</taxon>
    </lineage>
</organism>
<evidence type="ECO:0000256" key="8">
    <source>
        <dbReference type="ARBA" id="ARBA00023157"/>
    </source>
</evidence>
<keyword evidence="4" id="KW-0874">Quinone</keyword>
<reference evidence="12 13" key="1">
    <citation type="journal article" date="2015" name="Science">
        <title>Genetic determinants of in vivo fitness and diet responsiveness in multiple human gut Bacteroides.</title>
        <authorList>
            <person name="Wu M."/>
            <person name="McNulty N.P."/>
            <person name="Rodionov D.A."/>
            <person name="Khoroshkin M.S."/>
            <person name="Griffin N.W."/>
            <person name="Cheng J."/>
            <person name="Latreille P."/>
            <person name="Kerstetter R.A."/>
            <person name="Terrapon N."/>
            <person name="Henrissat B."/>
            <person name="Osterman A.L."/>
            <person name="Gordon J.I."/>
        </authorList>
    </citation>
    <scope>NUCLEOTIDE SEQUENCE [LARGE SCALE GENOMIC DNA]</scope>
    <source>
        <strain evidence="12 13">WH2</strain>
    </source>
</reference>
<evidence type="ECO:0000256" key="4">
    <source>
        <dbReference type="ARBA" id="ARBA00022719"/>
    </source>
</evidence>
<name>A0A0P0GY46_9BACE</name>
<keyword evidence="5 10" id="KW-1133">Transmembrane helix</keyword>
<dbReference type="PATRIC" id="fig|246787.4.peg.5477"/>
<dbReference type="InterPro" id="IPR012932">
    <property type="entry name" value="VKOR"/>
</dbReference>
<accession>A0A0P0GY46</accession>
<dbReference type="RefSeq" id="WP_029428166.1">
    <property type="nucleotide sequence ID" value="NZ_CP012801.1"/>
</dbReference>
<dbReference type="Pfam" id="PF07884">
    <property type="entry name" value="VKOR"/>
    <property type="match status" value="1"/>
</dbReference>
<dbReference type="GO" id="GO:0006508">
    <property type="term" value="P:proteolysis"/>
    <property type="evidence" value="ECO:0007669"/>
    <property type="project" value="InterPro"/>
</dbReference>
<dbReference type="SUPFAM" id="SSF52833">
    <property type="entry name" value="Thioredoxin-like"/>
    <property type="match status" value="1"/>
</dbReference>
<evidence type="ECO:0000256" key="5">
    <source>
        <dbReference type="ARBA" id="ARBA00022989"/>
    </source>
</evidence>
<dbReference type="KEGG" id="bcel:BcellWH2_05304"/>
<evidence type="ECO:0000256" key="6">
    <source>
        <dbReference type="ARBA" id="ARBA00023002"/>
    </source>
</evidence>
<dbReference type="Gene3D" id="3.40.30.10">
    <property type="entry name" value="Glutaredoxin"/>
    <property type="match status" value="1"/>
</dbReference>
<evidence type="ECO:0000256" key="3">
    <source>
        <dbReference type="ARBA" id="ARBA00022692"/>
    </source>
</evidence>
<feature type="transmembrane region" description="Helical" evidence="10">
    <location>
        <begin position="305"/>
        <end position="327"/>
    </location>
</feature>
<evidence type="ECO:0000256" key="1">
    <source>
        <dbReference type="ARBA" id="ARBA00004141"/>
    </source>
</evidence>
<comment type="similarity">
    <text evidence="2">Belongs to the VKOR family.</text>
</comment>
<evidence type="ECO:0000256" key="2">
    <source>
        <dbReference type="ARBA" id="ARBA00006214"/>
    </source>
</evidence>
<protein>
    <submittedName>
        <fullName evidence="12">Vitamin K epoxide reductase family protein</fullName>
    </submittedName>
</protein>
<feature type="transmembrane region" description="Helical" evidence="10">
    <location>
        <begin position="249"/>
        <end position="269"/>
    </location>
</feature>
<dbReference type="Proteomes" id="UP000061809">
    <property type="component" value="Chromosome"/>
</dbReference>
<dbReference type="GO" id="GO:0005524">
    <property type="term" value="F:ATP binding"/>
    <property type="evidence" value="ECO:0007669"/>
    <property type="project" value="InterPro"/>
</dbReference>
<dbReference type="GO" id="GO:0016491">
    <property type="term" value="F:oxidoreductase activity"/>
    <property type="evidence" value="ECO:0007669"/>
    <property type="project" value="UniProtKB-KW"/>
</dbReference>
<sequence>MTEVDNIDIVLYHYLRALSVKVSRGTVRRLLNTPLGDSIRSISDALDVLHVKNEVYQLPSHDYFPQLEAPFITILKVDRNQFCVVTKKDDFIIEFLNGDGKKHHTSVDKFLQHWVGTVLFGEATEKTSNEHFCVIKNILFNLLRYKFIIAILFILILGIQTAFFQNQVPVFIIYLCTLSFGILVSIAILYKEQINGQFMEQFCHIGKVVNCNEVLHSKGSSIADVGLGELSLLYFAVLFWFSLTRWNDFYGISIICCVIAVVFTLYSIIYQIFILQKGCMLCMLVNLAVWGNAITLYLLRNYFDIVFSVYSLFAFATIGCICLILGIQLRTIQNKEKERISIKKHFSGLFNPEIFQILLTLNPQIKEMAGLDITLHSQNTGDSGVMIVTNPNCKNCARIHRHVKEIASKIPVSLVLLTFPNDKQGEEVAQIIITAYYTDGWNKAMQLLGEWYETKHIKEADNYSITTKVQDLWMKQQVYCREQKINQTPSVIVNKHYIPEMYPLSDLRYVLT</sequence>
<dbReference type="Gene3D" id="1.20.1440.130">
    <property type="entry name" value="VKOR domain"/>
    <property type="match status" value="1"/>
</dbReference>
<comment type="subcellular location">
    <subcellularLocation>
        <location evidence="1">Membrane</location>
        <topology evidence="1">Multi-pass membrane protein</topology>
    </subcellularLocation>
</comment>
<feature type="transmembrane region" description="Helical" evidence="10">
    <location>
        <begin position="281"/>
        <end position="299"/>
    </location>
</feature>
<keyword evidence="8" id="KW-1015">Disulfide bond</keyword>
<keyword evidence="9" id="KW-0676">Redox-active center</keyword>
<keyword evidence="7 10" id="KW-0472">Membrane</keyword>
<dbReference type="GO" id="GO:0048038">
    <property type="term" value="F:quinone binding"/>
    <property type="evidence" value="ECO:0007669"/>
    <property type="project" value="UniProtKB-KW"/>
</dbReference>
<dbReference type="PROSITE" id="PS50990">
    <property type="entry name" value="PEPTIDASE_C39"/>
    <property type="match status" value="1"/>
</dbReference>
<evidence type="ECO:0000256" key="10">
    <source>
        <dbReference type="SAM" id="Phobius"/>
    </source>
</evidence>
<dbReference type="Gene3D" id="3.90.70.10">
    <property type="entry name" value="Cysteine proteinases"/>
    <property type="match status" value="1"/>
</dbReference>
<dbReference type="GO" id="GO:0008233">
    <property type="term" value="F:peptidase activity"/>
    <property type="evidence" value="ECO:0007669"/>
    <property type="project" value="InterPro"/>
</dbReference>
<evidence type="ECO:0000313" key="12">
    <source>
        <dbReference type="EMBL" id="ALJ62506.1"/>
    </source>
</evidence>
<feature type="transmembrane region" description="Helical" evidence="10">
    <location>
        <begin position="170"/>
        <end position="190"/>
    </location>
</feature>
<proteinExistence type="inferred from homology"/>
<evidence type="ECO:0000259" key="11">
    <source>
        <dbReference type="PROSITE" id="PS50990"/>
    </source>
</evidence>
<feature type="domain" description="Peptidase C39" evidence="11">
    <location>
        <begin position="1"/>
        <end position="121"/>
    </location>
</feature>
<evidence type="ECO:0000256" key="7">
    <source>
        <dbReference type="ARBA" id="ARBA00023136"/>
    </source>
</evidence>
<dbReference type="AlphaFoldDB" id="A0A0P0GY46"/>
<dbReference type="InterPro" id="IPR036249">
    <property type="entry name" value="Thioredoxin-like_sf"/>
</dbReference>
<keyword evidence="3 10" id="KW-0812">Transmembrane</keyword>
<keyword evidence="6" id="KW-0560">Oxidoreductase</keyword>
<evidence type="ECO:0000256" key="9">
    <source>
        <dbReference type="ARBA" id="ARBA00023284"/>
    </source>
</evidence>
<dbReference type="CDD" id="cd12921">
    <property type="entry name" value="VKOR_4"/>
    <property type="match status" value="1"/>
</dbReference>
<dbReference type="EMBL" id="CP012801">
    <property type="protein sequence ID" value="ALJ62506.1"/>
    <property type="molecule type" value="Genomic_DNA"/>
</dbReference>
<dbReference type="Pfam" id="PF13462">
    <property type="entry name" value="Thioredoxin_4"/>
    <property type="match status" value="1"/>
</dbReference>
<feature type="transmembrane region" description="Helical" evidence="10">
    <location>
        <begin position="225"/>
        <end position="243"/>
    </location>
</feature>
<feature type="transmembrane region" description="Helical" evidence="10">
    <location>
        <begin position="145"/>
        <end position="164"/>
    </location>
</feature>
<dbReference type="GO" id="GO:0016020">
    <property type="term" value="C:membrane"/>
    <property type="evidence" value="ECO:0007669"/>
    <property type="project" value="UniProtKB-SubCell"/>
</dbReference>
<dbReference type="InterPro" id="IPR012336">
    <property type="entry name" value="Thioredoxin-like_fold"/>
</dbReference>
<dbReference type="InterPro" id="IPR038354">
    <property type="entry name" value="VKOR_sf"/>
</dbReference>
<evidence type="ECO:0000313" key="13">
    <source>
        <dbReference type="Proteomes" id="UP000061809"/>
    </source>
</evidence>